<evidence type="ECO:0000256" key="6">
    <source>
        <dbReference type="HAMAP-Rule" id="MF_00542"/>
    </source>
</evidence>
<evidence type="ECO:0000256" key="5">
    <source>
        <dbReference type="ARBA" id="ARBA00022840"/>
    </source>
</evidence>
<dbReference type="PRINTS" id="PR00471">
    <property type="entry name" value="ACETATEKNASE"/>
</dbReference>
<dbReference type="GO" id="GO:0008776">
    <property type="term" value="F:acetate kinase activity"/>
    <property type="evidence" value="ECO:0007669"/>
    <property type="project" value="TreeGrafter"/>
</dbReference>
<evidence type="ECO:0000256" key="4">
    <source>
        <dbReference type="ARBA" id="ARBA00022777"/>
    </source>
</evidence>
<keyword evidence="2 6" id="KW-0808">Transferase</keyword>
<sequence>MGKKLKILVINPGNMSTHIALFENDNLIREEKVEHSKEELSRFSYRAVDQIDFRSNVINVVLNKWNITDLSAVIGRGGLFKPLESGTYAVNDKMVEDIEKGNMSGEHMSNIGALLAMAVANKFGVPSYIADPVSVDEFEPLARVSGIPQIPRDALQHTLNIKSVIRRYSSETAKKLEELNLIVAHLGSGISICPIKKGRIVDANNAIQEGPFSPQRSGGLPVNHLIDLCFSGKYTQPEIKKLVTGKGGLTAYLGTGNLKEIVASIEKENDTISKFYLEAMAYQIAKEIGAMATVIKGDVEAIILTGNAAYVKLLVDGIKERVKFIAPVFVFAGADEMRALAENALRVLTGKESAKIY</sequence>
<dbReference type="PANTHER" id="PTHR21060">
    <property type="entry name" value="ACETATE KINASE"/>
    <property type="match status" value="1"/>
</dbReference>
<evidence type="ECO:0000256" key="3">
    <source>
        <dbReference type="ARBA" id="ARBA00022741"/>
    </source>
</evidence>
<dbReference type="HAMAP" id="MF_00542">
    <property type="entry name" value="Butyrate_kinase"/>
    <property type="match status" value="1"/>
</dbReference>
<dbReference type="Proteomes" id="UP000262325">
    <property type="component" value="Unassembled WGS sequence"/>
</dbReference>
<comment type="caution">
    <text evidence="8">The sequence shown here is derived from an EMBL/GenBank/DDBJ whole genome shotgun (WGS) entry which is preliminary data.</text>
</comment>
<dbReference type="CDD" id="cd24011">
    <property type="entry name" value="ASKHA_NBD_BK"/>
    <property type="match status" value="1"/>
</dbReference>
<protein>
    <recommendedName>
        <fullName evidence="6">Probable butyrate kinase</fullName>
        <shortName evidence="6">BK</shortName>
        <ecNumber evidence="6">2.7.2.7</ecNumber>
    </recommendedName>
    <alternativeName>
        <fullName evidence="6">Branched-chain carboxylic acid kinase</fullName>
    </alternativeName>
</protein>
<keyword evidence="5 6" id="KW-0067">ATP-binding</keyword>
<dbReference type="GO" id="GO:0005524">
    <property type="term" value="F:ATP binding"/>
    <property type="evidence" value="ECO:0007669"/>
    <property type="project" value="UniProtKB-KW"/>
</dbReference>
<dbReference type="Pfam" id="PF00871">
    <property type="entry name" value="Acetate_kinase"/>
    <property type="match status" value="1"/>
</dbReference>
<dbReference type="EC" id="2.7.2.7" evidence="6"/>
<proteinExistence type="inferred from homology"/>
<organism evidence="8 9">
    <name type="scientific">Flexistipes sinusarabici</name>
    <dbReference type="NCBI Taxonomy" id="2352"/>
    <lineage>
        <taxon>Bacteria</taxon>
        <taxon>Pseudomonadati</taxon>
        <taxon>Deferribacterota</taxon>
        <taxon>Deferribacteres</taxon>
        <taxon>Deferribacterales</taxon>
        <taxon>Flexistipitaceae</taxon>
        <taxon>Flexistipes</taxon>
    </lineage>
</organism>
<dbReference type="SUPFAM" id="SSF53067">
    <property type="entry name" value="Actin-like ATPase domain"/>
    <property type="match status" value="2"/>
</dbReference>
<keyword evidence="3 6" id="KW-0547">Nucleotide-binding</keyword>
<comment type="similarity">
    <text evidence="6 7">Belongs to the acetokinase family.</text>
</comment>
<evidence type="ECO:0000256" key="7">
    <source>
        <dbReference type="RuleBase" id="RU003835"/>
    </source>
</evidence>
<dbReference type="AlphaFoldDB" id="A0A3D5QAZ5"/>
<dbReference type="GO" id="GO:0005737">
    <property type="term" value="C:cytoplasm"/>
    <property type="evidence" value="ECO:0007669"/>
    <property type="project" value="UniProtKB-SubCell"/>
</dbReference>
<evidence type="ECO:0000313" key="8">
    <source>
        <dbReference type="EMBL" id="HCW93025.1"/>
    </source>
</evidence>
<dbReference type="GO" id="GO:0006083">
    <property type="term" value="P:acetate metabolic process"/>
    <property type="evidence" value="ECO:0007669"/>
    <property type="project" value="TreeGrafter"/>
</dbReference>
<keyword evidence="4 6" id="KW-0418">Kinase</keyword>
<evidence type="ECO:0000256" key="2">
    <source>
        <dbReference type="ARBA" id="ARBA00022679"/>
    </source>
</evidence>
<dbReference type="NCBIfam" id="NF002834">
    <property type="entry name" value="PRK03011.1-5"/>
    <property type="match status" value="1"/>
</dbReference>
<accession>A0A3D5QAZ5</accession>
<evidence type="ECO:0000256" key="1">
    <source>
        <dbReference type="ARBA" id="ARBA00022490"/>
    </source>
</evidence>
<keyword evidence="1 6" id="KW-0963">Cytoplasm</keyword>
<dbReference type="PIRSF" id="PIRSF036458">
    <property type="entry name" value="Butyrate_kin"/>
    <property type="match status" value="1"/>
</dbReference>
<dbReference type="InterPro" id="IPR011245">
    <property type="entry name" value="Butyrate_kin"/>
</dbReference>
<dbReference type="NCBIfam" id="TIGR02707">
    <property type="entry name" value="butyr_kinase"/>
    <property type="match status" value="1"/>
</dbReference>
<evidence type="ECO:0000313" key="9">
    <source>
        <dbReference type="Proteomes" id="UP000262325"/>
    </source>
</evidence>
<comment type="subcellular location">
    <subcellularLocation>
        <location evidence="6">Cytoplasm</location>
    </subcellularLocation>
</comment>
<dbReference type="EMBL" id="DPPF01000100">
    <property type="protein sequence ID" value="HCW93025.1"/>
    <property type="molecule type" value="Genomic_DNA"/>
</dbReference>
<dbReference type="InterPro" id="IPR000890">
    <property type="entry name" value="Aliphatic_acid_kin_short-chain"/>
</dbReference>
<dbReference type="GO" id="GO:0047761">
    <property type="term" value="F:butyrate kinase activity"/>
    <property type="evidence" value="ECO:0007669"/>
    <property type="project" value="UniProtKB-UniRule"/>
</dbReference>
<gene>
    <name evidence="6 8" type="primary">buk</name>
    <name evidence="8" type="ORF">DHM44_05025</name>
</gene>
<dbReference type="InterPro" id="IPR043129">
    <property type="entry name" value="ATPase_NBD"/>
</dbReference>
<dbReference type="PANTHER" id="PTHR21060:SF3">
    <property type="entry name" value="BUTYRATE KINASE 2-RELATED"/>
    <property type="match status" value="1"/>
</dbReference>
<comment type="catalytic activity">
    <reaction evidence="6">
        <text>butanoate + ATP = butanoyl phosphate + ADP</text>
        <dbReference type="Rhea" id="RHEA:13585"/>
        <dbReference type="ChEBI" id="CHEBI:17968"/>
        <dbReference type="ChEBI" id="CHEBI:30616"/>
        <dbReference type="ChEBI" id="CHEBI:58079"/>
        <dbReference type="ChEBI" id="CHEBI:456216"/>
        <dbReference type="EC" id="2.7.2.7"/>
    </reaction>
</comment>
<reference evidence="8 9" key="1">
    <citation type="journal article" date="2018" name="Nat. Biotechnol.">
        <title>A standardized bacterial taxonomy based on genome phylogeny substantially revises the tree of life.</title>
        <authorList>
            <person name="Parks D.H."/>
            <person name="Chuvochina M."/>
            <person name="Waite D.W."/>
            <person name="Rinke C."/>
            <person name="Skarshewski A."/>
            <person name="Chaumeil P.A."/>
            <person name="Hugenholtz P."/>
        </authorList>
    </citation>
    <scope>NUCLEOTIDE SEQUENCE [LARGE SCALE GENOMIC DNA]</scope>
    <source>
        <strain evidence="8">UBA8672</strain>
    </source>
</reference>
<dbReference type="Gene3D" id="3.30.420.40">
    <property type="match status" value="2"/>
</dbReference>
<name>A0A3D5QAZ5_FLESI</name>